<sequence>MIMQVHALMLIGASSFSPRDSDHTEFTCLLLMQREIVSYFS</sequence>
<name>A0A0E9UIL5_ANGAN</name>
<accession>A0A0E9UIL5</accession>
<reference evidence="1" key="2">
    <citation type="journal article" date="2015" name="Fish Shellfish Immunol.">
        <title>Early steps in the European eel (Anguilla anguilla)-Vibrio vulnificus interaction in the gills: Role of the RtxA13 toxin.</title>
        <authorList>
            <person name="Callol A."/>
            <person name="Pajuelo D."/>
            <person name="Ebbesson L."/>
            <person name="Teles M."/>
            <person name="MacKenzie S."/>
            <person name="Amaro C."/>
        </authorList>
    </citation>
    <scope>NUCLEOTIDE SEQUENCE</scope>
</reference>
<protein>
    <submittedName>
        <fullName evidence="1">Uncharacterized protein</fullName>
    </submittedName>
</protein>
<evidence type="ECO:0000313" key="1">
    <source>
        <dbReference type="EMBL" id="JAH65582.1"/>
    </source>
</evidence>
<dbReference type="EMBL" id="GBXM01042995">
    <property type="protein sequence ID" value="JAH65582.1"/>
    <property type="molecule type" value="Transcribed_RNA"/>
</dbReference>
<dbReference type="AlphaFoldDB" id="A0A0E9UIL5"/>
<organism evidence="1">
    <name type="scientific">Anguilla anguilla</name>
    <name type="common">European freshwater eel</name>
    <name type="synonym">Muraena anguilla</name>
    <dbReference type="NCBI Taxonomy" id="7936"/>
    <lineage>
        <taxon>Eukaryota</taxon>
        <taxon>Metazoa</taxon>
        <taxon>Chordata</taxon>
        <taxon>Craniata</taxon>
        <taxon>Vertebrata</taxon>
        <taxon>Euteleostomi</taxon>
        <taxon>Actinopterygii</taxon>
        <taxon>Neopterygii</taxon>
        <taxon>Teleostei</taxon>
        <taxon>Anguilliformes</taxon>
        <taxon>Anguillidae</taxon>
        <taxon>Anguilla</taxon>
    </lineage>
</organism>
<proteinExistence type="predicted"/>
<reference evidence="1" key="1">
    <citation type="submission" date="2014-11" db="EMBL/GenBank/DDBJ databases">
        <authorList>
            <person name="Amaro Gonzalez C."/>
        </authorList>
    </citation>
    <scope>NUCLEOTIDE SEQUENCE</scope>
</reference>